<dbReference type="GO" id="GO:0051015">
    <property type="term" value="F:actin filament binding"/>
    <property type="evidence" value="ECO:0007669"/>
    <property type="project" value="TreeGrafter"/>
</dbReference>
<proteinExistence type="predicted"/>
<feature type="compositionally biased region" description="Low complexity" evidence="3">
    <location>
        <begin position="475"/>
        <end position="484"/>
    </location>
</feature>
<evidence type="ECO:0000256" key="3">
    <source>
        <dbReference type="SAM" id="MobiDB-lite"/>
    </source>
</evidence>
<feature type="compositionally biased region" description="Basic and acidic residues" evidence="3">
    <location>
        <begin position="57"/>
        <end position="77"/>
    </location>
</feature>
<evidence type="ECO:0000256" key="1">
    <source>
        <dbReference type="ARBA" id="ARBA00022737"/>
    </source>
</evidence>
<dbReference type="Proteomes" id="UP001153069">
    <property type="component" value="Unassembled WGS sequence"/>
</dbReference>
<dbReference type="InterPro" id="IPR052420">
    <property type="entry name" value="Espin/Espin-like"/>
</dbReference>
<dbReference type="AlphaFoldDB" id="A0A9N8HDT9"/>
<keyword evidence="5" id="KW-1185">Reference proteome</keyword>
<dbReference type="GO" id="GO:0005737">
    <property type="term" value="C:cytoplasm"/>
    <property type="evidence" value="ECO:0007669"/>
    <property type="project" value="TreeGrafter"/>
</dbReference>
<gene>
    <name evidence="4" type="ORF">SEMRO_272_G104810.1</name>
</gene>
<evidence type="ECO:0000313" key="4">
    <source>
        <dbReference type="EMBL" id="CAB9506593.1"/>
    </source>
</evidence>
<accession>A0A9N8HDT9</accession>
<name>A0A9N8HDT9_9STRA</name>
<feature type="region of interest" description="Disordered" evidence="3">
    <location>
        <begin position="408"/>
        <end position="486"/>
    </location>
</feature>
<dbReference type="PANTHER" id="PTHR24153">
    <property type="entry name" value="ESPIN"/>
    <property type="match status" value="1"/>
</dbReference>
<protein>
    <submittedName>
        <fullName evidence="4">Uncharacterized protein</fullName>
    </submittedName>
</protein>
<feature type="compositionally biased region" description="Polar residues" evidence="3">
    <location>
        <begin position="11"/>
        <end position="30"/>
    </location>
</feature>
<evidence type="ECO:0000313" key="5">
    <source>
        <dbReference type="Proteomes" id="UP001153069"/>
    </source>
</evidence>
<dbReference type="Gene3D" id="1.25.40.20">
    <property type="entry name" value="Ankyrin repeat-containing domain"/>
    <property type="match status" value="1"/>
</dbReference>
<dbReference type="GO" id="GO:0051017">
    <property type="term" value="P:actin filament bundle assembly"/>
    <property type="evidence" value="ECO:0007669"/>
    <property type="project" value="TreeGrafter"/>
</dbReference>
<organism evidence="4 5">
    <name type="scientific">Seminavis robusta</name>
    <dbReference type="NCBI Taxonomy" id="568900"/>
    <lineage>
        <taxon>Eukaryota</taxon>
        <taxon>Sar</taxon>
        <taxon>Stramenopiles</taxon>
        <taxon>Ochrophyta</taxon>
        <taxon>Bacillariophyta</taxon>
        <taxon>Bacillariophyceae</taxon>
        <taxon>Bacillariophycidae</taxon>
        <taxon>Naviculales</taxon>
        <taxon>Naviculaceae</taxon>
        <taxon>Seminavis</taxon>
    </lineage>
</organism>
<keyword evidence="2" id="KW-0040">ANK repeat</keyword>
<reference evidence="4" key="1">
    <citation type="submission" date="2020-06" db="EMBL/GenBank/DDBJ databases">
        <authorList>
            <consortium name="Plant Systems Biology data submission"/>
        </authorList>
    </citation>
    <scope>NUCLEOTIDE SEQUENCE</scope>
    <source>
        <strain evidence="4">D6</strain>
    </source>
</reference>
<dbReference type="EMBL" id="CAICTM010000271">
    <property type="protein sequence ID" value="CAB9506593.1"/>
    <property type="molecule type" value="Genomic_DNA"/>
</dbReference>
<dbReference type="SUPFAM" id="SSF48403">
    <property type="entry name" value="Ankyrin repeat"/>
    <property type="match status" value="1"/>
</dbReference>
<evidence type="ECO:0000256" key="2">
    <source>
        <dbReference type="ARBA" id="ARBA00023043"/>
    </source>
</evidence>
<sequence>MVYNSPGGRGSSMTPGRNTPSSIKFPSSNHNHNHRPTSRARSRDESPMGSPRRPRSRERSNIRGREQPSPLKIHDSTEGEAICNYDTNVTTLYELLESSNWEKARSRCGSHPHEVRTWIVRRDTISQKIRWKLLPLHAAVIFQSPTYVVTALIDQYPAAVSRRDDQGMLPLHLAFRYKEDNEDLLELLLTQYPKGVLMKDKRDRIPLEHGRGSKFSAKLLRLYADANVSGSRALTMSASADSHNIKRHEHEAAARVNEVVTEYEKKTRTLKGMYEERIKMLQDQHKAAVNQVKISSDEDKRKLVNCHVEEMEAMREMINSHAGNDAGVISDLEAEISGLGAALTTAKAERDAANLLAADTKSYADDLALQMKQLLQDQEALQLMVTQQQQELDKAHSRREQLIQNLLRQEQDERPTRSRRGSEIKQLIESGRTNMETALAREPSSRPTPKPQTSYNRARAGSNDKGGSHNYFHATTTPMTPVTPMKDDISAITENSNF</sequence>
<dbReference type="OrthoDB" id="48349at2759"/>
<dbReference type="InterPro" id="IPR036770">
    <property type="entry name" value="Ankyrin_rpt-contain_sf"/>
</dbReference>
<feature type="compositionally biased region" description="Basic and acidic residues" evidence="3">
    <location>
        <begin position="409"/>
        <end position="423"/>
    </location>
</feature>
<feature type="compositionally biased region" description="Basic residues" evidence="3">
    <location>
        <begin position="31"/>
        <end position="40"/>
    </location>
</feature>
<feature type="compositionally biased region" description="Polar residues" evidence="3">
    <location>
        <begin position="445"/>
        <end position="456"/>
    </location>
</feature>
<dbReference type="PANTHER" id="PTHR24153:SF8">
    <property type="entry name" value="FORKED, ISOFORM F"/>
    <property type="match status" value="1"/>
</dbReference>
<comment type="caution">
    <text evidence="4">The sequence shown here is derived from an EMBL/GenBank/DDBJ whole genome shotgun (WGS) entry which is preliminary data.</text>
</comment>
<feature type="region of interest" description="Disordered" evidence="3">
    <location>
        <begin position="1"/>
        <end position="78"/>
    </location>
</feature>
<keyword evidence="1" id="KW-0677">Repeat</keyword>